<keyword evidence="3" id="KW-0812">Transmembrane</keyword>
<proteinExistence type="predicted"/>
<comment type="caution">
    <text evidence="5">The sequence shown here is derived from an EMBL/GenBank/DDBJ whole genome shotgun (WGS) entry which is preliminary data.</text>
</comment>
<keyword evidence="1" id="KW-0679">Respiratory chain</keyword>
<protein>
    <recommendedName>
        <fullName evidence="4">Cytochrome oxidase subunit I profile domain-containing protein</fullName>
    </recommendedName>
</protein>
<feature type="transmembrane region" description="Helical" evidence="3">
    <location>
        <begin position="114"/>
        <end position="137"/>
    </location>
</feature>
<feature type="transmembrane region" description="Helical" evidence="3">
    <location>
        <begin position="252"/>
        <end position="274"/>
    </location>
</feature>
<dbReference type="AlphaFoldDB" id="A0A556QEQ9"/>
<dbReference type="InterPro" id="IPR036927">
    <property type="entry name" value="Cyt_c_oxase-like_su1_sf"/>
</dbReference>
<feature type="transmembrane region" description="Helical" evidence="3">
    <location>
        <begin position="34"/>
        <end position="57"/>
    </location>
</feature>
<dbReference type="PROSITE" id="PS50855">
    <property type="entry name" value="COX1"/>
    <property type="match status" value="1"/>
</dbReference>
<gene>
    <name evidence="5" type="ORF">FPL22_17190</name>
</gene>
<feature type="transmembrane region" description="Helical" evidence="3">
    <location>
        <begin position="149"/>
        <end position="170"/>
    </location>
</feature>
<dbReference type="GO" id="GO:0020037">
    <property type="term" value="F:heme binding"/>
    <property type="evidence" value="ECO:0007669"/>
    <property type="project" value="InterPro"/>
</dbReference>
<evidence type="ECO:0000256" key="1">
    <source>
        <dbReference type="ARBA" id="ARBA00022660"/>
    </source>
</evidence>
<dbReference type="InterPro" id="IPR000883">
    <property type="entry name" value="Cyt_C_Oxase_1"/>
</dbReference>
<feature type="domain" description="Cytochrome oxidase subunit I profile" evidence="4">
    <location>
        <begin position="193"/>
        <end position="489"/>
    </location>
</feature>
<dbReference type="GO" id="GO:0004129">
    <property type="term" value="F:cytochrome-c oxidase activity"/>
    <property type="evidence" value="ECO:0007669"/>
    <property type="project" value="InterPro"/>
</dbReference>
<feature type="transmembrane region" description="Helical" evidence="3">
    <location>
        <begin position="392"/>
        <end position="420"/>
    </location>
</feature>
<feature type="compositionally biased region" description="Polar residues" evidence="2">
    <location>
        <begin position="1"/>
        <end position="11"/>
    </location>
</feature>
<organism evidence="5 6">
    <name type="scientific">Rariglobus hedericola</name>
    <dbReference type="NCBI Taxonomy" id="2597822"/>
    <lineage>
        <taxon>Bacteria</taxon>
        <taxon>Pseudomonadati</taxon>
        <taxon>Verrucomicrobiota</taxon>
        <taxon>Opitutia</taxon>
        <taxon>Opitutales</taxon>
        <taxon>Opitutaceae</taxon>
        <taxon>Rariglobus</taxon>
    </lineage>
</organism>
<sequence>MAKDPSPSSELTPERASPHSAEAPVIDASLRTPLVVLIGSALVWLLIASVLGLVSAWKLHTPAFLDSCEFLTYGRIQPAQSNAFIYGWSFNAAFAVSLWLMARLSRGALPGCGVLLIGTLFWNAGVTLGIGGILTGFSTSIEWLELPGFATPLLLVAYALIAAWTLVVFRAGRSHEIYASQWYIFAALFWFPWIYSIAQVMLVFSPVRGTVQSVVQAWFASNLFLLWFASIALAAIYYFLPKLLLKPVSNYYLASLSFWWFAVFGSWAGISRLIGGPVPAWVQTVGAAASFMLIVPLVILWMNFFGTLSNRWSSLKGDITLRFMGFGIVAFMLVLAVWVLGALHGVAAITQFTYVTVAEAQLGLYGFFSMVVFGALYYIVPRVLNTSWASKPLIGLHFTASAVGVVLLVGSLAVGGISQGRLLADASVAFADVTKATQPYLFAANIALVILAVGQLAFALNFFWTLGRAAAPAVRSAKDLLSVQPEAAR</sequence>
<dbReference type="InterPro" id="IPR023616">
    <property type="entry name" value="Cyt_c_oxase-like_su1_dom"/>
</dbReference>
<dbReference type="GO" id="GO:0009060">
    <property type="term" value="P:aerobic respiration"/>
    <property type="evidence" value="ECO:0007669"/>
    <property type="project" value="InterPro"/>
</dbReference>
<dbReference type="GO" id="GO:0016020">
    <property type="term" value="C:membrane"/>
    <property type="evidence" value="ECO:0007669"/>
    <property type="project" value="InterPro"/>
</dbReference>
<dbReference type="Proteomes" id="UP000315648">
    <property type="component" value="Unassembled WGS sequence"/>
</dbReference>
<keyword evidence="6" id="KW-1185">Reference proteome</keyword>
<feature type="transmembrane region" description="Helical" evidence="3">
    <location>
        <begin position="362"/>
        <end position="380"/>
    </location>
</feature>
<accession>A0A556QEQ9</accession>
<dbReference type="EMBL" id="VMBG01000004">
    <property type="protein sequence ID" value="TSJ75132.1"/>
    <property type="molecule type" value="Genomic_DNA"/>
</dbReference>
<dbReference type="OrthoDB" id="9764568at2"/>
<reference evidence="5 6" key="1">
    <citation type="submission" date="2019-07" db="EMBL/GenBank/DDBJ databases">
        <title>Description of 53C-WASEF.</title>
        <authorList>
            <person name="Pitt A."/>
            <person name="Hahn M.W."/>
        </authorList>
    </citation>
    <scope>NUCLEOTIDE SEQUENCE [LARGE SCALE GENOMIC DNA]</scope>
    <source>
        <strain evidence="5 6">53C-WASEF</strain>
    </source>
</reference>
<keyword evidence="3" id="KW-1133">Transmembrane helix</keyword>
<feature type="transmembrane region" description="Helical" evidence="3">
    <location>
        <begin position="83"/>
        <end position="102"/>
    </location>
</feature>
<feature type="transmembrane region" description="Helical" evidence="3">
    <location>
        <begin position="440"/>
        <end position="466"/>
    </location>
</feature>
<evidence type="ECO:0000313" key="5">
    <source>
        <dbReference type="EMBL" id="TSJ75132.1"/>
    </source>
</evidence>
<dbReference type="RefSeq" id="WP_144354274.1">
    <property type="nucleotide sequence ID" value="NZ_CBCRVV010000010.1"/>
</dbReference>
<feature type="transmembrane region" description="Helical" evidence="3">
    <location>
        <begin position="182"/>
        <end position="205"/>
    </location>
</feature>
<keyword evidence="1" id="KW-0813">Transport</keyword>
<evidence type="ECO:0000259" key="4">
    <source>
        <dbReference type="PROSITE" id="PS50855"/>
    </source>
</evidence>
<evidence type="ECO:0000256" key="2">
    <source>
        <dbReference type="SAM" id="MobiDB-lite"/>
    </source>
</evidence>
<dbReference type="Pfam" id="PF00115">
    <property type="entry name" value="COX1"/>
    <property type="match status" value="1"/>
</dbReference>
<name>A0A556QEQ9_9BACT</name>
<keyword evidence="3" id="KW-0472">Membrane</keyword>
<feature type="transmembrane region" description="Helical" evidence="3">
    <location>
        <begin position="280"/>
        <end position="302"/>
    </location>
</feature>
<keyword evidence="1" id="KW-0249">Electron transport</keyword>
<feature type="transmembrane region" description="Helical" evidence="3">
    <location>
        <begin position="323"/>
        <end position="350"/>
    </location>
</feature>
<dbReference type="SUPFAM" id="SSF81442">
    <property type="entry name" value="Cytochrome c oxidase subunit I-like"/>
    <property type="match status" value="1"/>
</dbReference>
<feature type="transmembrane region" description="Helical" evidence="3">
    <location>
        <begin position="217"/>
        <end position="240"/>
    </location>
</feature>
<dbReference type="Gene3D" id="1.20.210.10">
    <property type="entry name" value="Cytochrome c oxidase-like, subunit I domain"/>
    <property type="match status" value="1"/>
</dbReference>
<feature type="region of interest" description="Disordered" evidence="2">
    <location>
        <begin position="1"/>
        <end position="20"/>
    </location>
</feature>
<evidence type="ECO:0000256" key="3">
    <source>
        <dbReference type="SAM" id="Phobius"/>
    </source>
</evidence>
<evidence type="ECO:0000313" key="6">
    <source>
        <dbReference type="Proteomes" id="UP000315648"/>
    </source>
</evidence>